<dbReference type="FunFam" id="3.30.420.10:FF:000033">
    <property type="entry name" value="Exodeoxyribonuclease I"/>
    <property type="match status" value="1"/>
</dbReference>
<proteinExistence type="predicted"/>
<comment type="catalytic activity">
    <reaction evidence="1 13">
        <text>Exonucleolytic cleavage in the 3'- to 5'-direction to yield nucleoside 5'-phosphates.</text>
        <dbReference type="EC" id="3.1.11.1"/>
    </reaction>
</comment>
<evidence type="ECO:0000256" key="1">
    <source>
        <dbReference type="ARBA" id="ARBA00000563"/>
    </source>
</evidence>
<evidence type="ECO:0000256" key="13">
    <source>
        <dbReference type="PIRNR" id="PIRNR000977"/>
    </source>
</evidence>
<evidence type="ECO:0000259" key="17">
    <source>
        <dbReference type="PROSITE" id="PS51785"/>
    </source>
</evidence>
<dbReference type="Gene3D" id="3.30.420.10">
    <property type="entry name" value="Ribonuclease H-like superfamily/Ribonuclease H"/>
    <property type="match status" value="1"/>
</dbReference>
<comment type="cofactor">
    <cofactor evidence="15">
        <name>Mg(2+)</name>
        <dbReference type="ChEBI" id="CHEBI:18420"/>
    </cofactor>
    <text evidence="15">Binds 2 Mg(2+) ions per monomer.</text>
</comment>
<dbReference type="InterPro" id="IPR058561">
    <property type="entry name" value="Exonuc_1_C"/>
</dbReference>
<evidence type="ECO:0000256" key="14">
    <source>
        <dbReference type="PIRSR" id="PIRSR000977-1"/>
    </source>
</evidence>
<feature type="binding site" evidence="14">
    <location>
        <position position="12"/>
    </location>
    <ligand>
        <name>substrate</name>
    </ligand>
</feature>
<keyword evidence="10" id="KW-0238">DNA-binding</keyword>
<feature type="binding site" evidence="15">
    <location>
        <position position="10"/>
    </location>
    <ligand>
        <name>Mg(2+)</name>
        <dbReference type="ChEBI" id="CHEBI:18420"/>
        <label>1</label>
    </ligand>
</feature>
<dbReference type="InterPro" id="IPR034747">
    <property type="entry name" value="EXOI_SH3"/>
</dbReference>
<keyword evidence="7 13" id="KW-0378">Hydrolase</keyword>
<keyword evidence="19" id="KW-1185">Reference proteome</keyword>
<evidence type="ECO:0000259" key="16">
    <source>
        <dbReference type="PROSITE" id="PS51784"/>
    </source>
</evidence>
<evidence type="ECO:0000256" key="7">
    <source>
        <dbReference type="ARBA" id="ARBA00022801"/>
    </source>
</evidence>
<evidence type="ECO:0000256" key="8">
    <source>
        <dbReference type="ARBA" id="ARBA00022839"/>
    </source>
</evidence>
<dbReference type="GO" id="GO:0003677">
    <property type="term" value="F:DNA binding"/>
    <property type="evidence" value="ECO:0007669"/>
    <property type="project" value="UniProtKB-KW"/>
</dbReference>
<comment type="caution">
    <text evidence="18">The sequence shown here is derived from an EMBL/GenBank/DDBJ whole genome shotgun (WGS) entry which is preliminary data.</text>
</comment>
<dbReference type="GO" id="GO:0006281">
    <property type="term" value="P:DNA repair"/>
    <property type="evidence" value="ECO:0007669"/>
    <property type="project" value="UniProtKB-KW"/>
</dbReference>
<dbReference type="Pfam" id="PF08411">
    <property type="entry name" value="ExoI_SH3"/>
    <property type="match status" value="1"/>
</dbReference>
<dbReference type="NCBIfam" id="NF008746">
    <property type="entry name" value="PRK11779.1"/>
    <property type="match status" value="1"/>
</dbReference>
<dbReference type="SUPFAM" id="SSF53098">
    <property type="entry name" value="Ribonuclease H-like"/>
    <property type="match status" value="1"/>
</dbReference>
<dbReference type="Gene3D" id="1.10.287.1240">
    <property type="match status" value="1"/>
</dbReference>
<evidence type="ECO:0000256" key="5">
    <source>
        <dbReference type="ARBA" id="ARBA00022723"/>
    </source>
</evidence>
<dbReference type="CDD" id="cd06138">
    <property type="entry name" value="ExoI_N"/>
    <property type="match status" value="1"/>
</dbReference>
<dbReference type="InterPro" id="IPR023607">
    <property type="entry name" value="Exodeoxyribonuclease_I"/>
</dbReference>
<keyword evidence="9 15" id="KW-0460">Magnesium</keyword>
<feature type="binding site" evidence="15">
    <location>
        <position position="181"/>
    </location>
    <ligand>
        <name>Mg(2+)</name>
        <dbReference type="ChEBI" id="CHEBI:18420"/>
        <label>2</label>
    </ligand>
</feature>
<dbReference type="Proteomes" id="UP000537130">
    <property type="component" value="Unassembled WGS sequence"/>
</dbReference>
<dbReference type="InterPro" id="IPR012337">
    <property type="entry name" value="RNaseH-like_sf"/>
</dbReference>
<feature type="binding site" evidence="15">
    <location>
        <position position="12"/>
    </location>
    <ligand>
        <name>Mg(2+)</name>
        <dbReference type="ChEBI" id="CHEBI:18420"/>
        <label>2</label>
    </ligand>
</feature>
<organism evidence="18 19">
    <name type="scientific">Litorivivens lipolytica</name>
    <dbReference type="NCBI Taxonomy" id="1524264"/>
    <lineage>
        <taxon>Bacteria</taxon>
        <taxon>Pseudomonadati</taxon>
        <taxon>Pseudomonadota</taxon>
        <taxon>Gammaproteobacteria</taxon>
        <taxon>Litorivivens</taxon>
    </lineage>
</organism>
<dbReference type="InterPro" id="IPR013520">
    <property type="entry name" value="Ribonucl_H"/>
</dbReference>
<evidence type="ECO:0000256" key="3">
    <source>
        <dbReference type="ARBA" id="ARBA00019900"/>
    </source>
</evidence>
<evidence type="ECO:0000256" key="10">
    <source>
        <dbReference type="ARBA" id="ARBA00023125"/>
    </source>
</evidence>
<evidence type="ECO:0000313" key="18">
    <source>
        <dbReference type="EMBL" id="MBB3047740.1"/>
    </source>
</evidence>
<dbReference type="PANTHER" id="PTHR11046">
    <property type="entry name" value="OLIGORIBONUCLEASE, MITOCHONDRIAL"/>
    <property type="match status" value="1"/>
</dbReference>
<name>A0A7W4W5D0_9GAMM</name>
<dbReference type="Pfam" id="PF26016">
    <property type="entry name" value="ExoI_C"/>
    <property type="match status" value="1"/>
</dbReference>
<keyword evidence="5 15" id="KW-0479">Metal-binding</keyword>
<dbReference type="InterPro" id="IPR038649">
    <property type="entry name" value="EXOI_SH3_sf"/>
</dbReference>
<sequence>MPNHTFYWHDYETWGADPSVDRASQFAGVRTDADLNVIGEPLMIYNRPTPDCVPHPEACLVTGITPQEALEKGVSEREFIAAIHRELAQPGTVGVGYNSIRFDDEVTRYTLYRNFYDPYAREWQNGNARWDLIDVVRLCCALRPEEIEWPIGDNGAVSFKLELLTAANGLSHESAHDALSDVYATIELARILKTRKPKLFDYALELRKKQNVARLLDLNKQKPLLHISSRYPASRFCSALVMPLAMHPVNKNSVIAVDLMADPEPLLELPAAKVAERVFSRAEDLEEGVERIPLKEIHLNRSPMLATLNLLDAAAQERLQIDMARCEAHWQQISKVDLRSKLNDIYSQREFAEPSDPERMLYSGGFFSREDRSLMDDVLKSSGSELAQTTFPFSDKRLPELLFRYRARNFPDTLSEEEQAHWREFCHQRVHEAGDGITASECLQRIDALLPEQSPEKQQVLAALADYVKALP</sequence>
<feature type="domain" description="ExoI SH3-like" evidence="16">
    <location>
        <begin position="197"/>
        <end position="350"/>
    </location>
</feature>
<evidence type="ECO:0000256" key="9">
    <source>
        <dbReference type="ARBA" id="ARBA00022842"/>
    </source>
</evidence>
<reference evidence="18 19" key="1">
    <citation type="submission" date="2020-08" db="EMBL/GenBank/DDBJ databases">
        <title>Genomic Encyclopedia of Type Strains, Phase III (KMG-III): the genomes of soil and plant-associated and newly described type strains.</title>
        <authorList>
            <person name="Whitman W."/>
        </authorList>
    </citation>
    <scope>NUCLEOTIDE SEQUENCE [LARGE SCALE GENOMIC DNA]</scope>
    <source>
        <strain evidence="18 19">CECT 8654</strain>
    </source>
</reference>
<evidence type="ECO:0000256" key="2">
    <source>
        <dbReference type="ARBA" id="ARBA00012108"/>
    </source>
</evidence>
<dbReference type="InterPro" id="IPR022894">
    <property type="entry name" value="Oligoribonuclease"/>
</dbReference>
<dbReference type="EC" id="3.1.11.1" evidence="2 13"/>
<dbReference type="GO" id="GO:0008310">
    <property type="term" value="F:single-stranded DNA 3'-5' DNA exonuclease activity"/>
    <property type="evidence" value="ECO:0007669"/>
    <property type="project" value="UniProtKB-EC"/>
</dbReference>
<evidence type="ECO:0000256" key="6">
    <source>
        <dbReference type="ARBA" id="ARBA00022763"/>
    </source>
</evidence>
<comment type="subunit">
    <text evidence="12">Monomer. Interacts with ssb (via C-terminus); this interaction stimulates the exonuclease activity by recruiting the enzyme to its substrate.</text>
</comment>
<dbReference type="PIRSF" id="PIRSF000977">
    <property type="entry name" value="Exodeoxyribonuclease_I"/>
    <property type="match status" value="1"/>
</dbReference>
<dbReference type="InterPro" id="IPR013620">
    <property type="entry name" value="Exonuc_1_SH3"/>
</dbReference>
<feature type="binding site" evidence="14">
    <location>
        <position position="160"/>
    </location>
    <ligand>
        <name>substrate</name>
    </ligand>
</feature>
<evidence type="ECO:0000256" key="4">
    <source>
        <dbReference type="ARBA" id="ARBA00022722"/>
    </source>
</evidence>
<dbReference type="PROSITE" id="PS51784">
    <property type="entry name" value="EXOI_SH3"/>
    <property type="match status" value="1"/>
</dbReference>
<dbReference type="InterPro" id="IPR036397">
    <property type="entry name" value="RNaseH_sf"/>
</dbReference>
<accession>A0A7W4W5D0</accession>
<keyword evidence="4 13" id="KW-0540">Nuclease</keyword>
<dbReference type="EMBL" id="JACHWY010000002">
    <property type="protein sequence ID" value="MBB3047740.1"/>
    <property type="molecule type" value="Genomic_DNA"/>
</dbReference>
<dbReference type="GO" id="GO:0046872">
    <property type="term" value="F:metal ion binding"/>
    <property type="evidence" value="ECO:0007669"/>
    <property type="project" value="UniProtKB-KW"/>
</dbReference>
<protein>
    <recommendedName>
        <fullName evidence="3 13">Exodeoxyribonuclease I</fullName>
        <ecNumber evidence="2 13">3.1.11.1</ecNumber>
    </recommendedName>
</protein>
<dbReference type="AlphaFoldDB" id="A0A7W4W5D0"/>
<evidence type="ECO:0000256" key="11">
    <source>
        <dbReference type="ARBA" id="ARBA00023204"/>
    </source>
</evidence>
<keyword evidence="6 13" id="KW-0227">DNA damage</keyword>
<evidence type="ECO:0000313" key="19">
    <source>
        <dbReference type="Proteomes" id="UP000537130"/>
    </source>
</evidence>
<evidence type="ECO:0000256" key="15">
    <source>
        <dbReference type="PIRSR" id="PIRSR000977-2"/>
    </source>
</evidence>
<dbReference type="RefSeq" id="WP_183410502.1">
    <property type="nucleotide sequence ID" value="NZ_JACHWY010000002.1"/>
</dbReference>
<dbReference type="GO" id="GO:0000175">
    <property type="term" value="F:3'-5'-RNA exonuclease activity"/>
    <property type="evidence" value="ECO:0007669"/>
    <property type="project" value="InterPro"/>
</dbReference>
<keyword evidence="8 13" id="KW-0269">Exonuclease</keyword>
<dbReference type="Gene3D" id="1.20.1280.70">
    <property type="entry name" value="Exonuclease ExoI, domain 3"/>
    <property type="match status" value="1"/>
</dbReference>
<evidence type="ECO:0000256" key="12">
    <source>
        <dbReference type="ARBA" id="ARBA00046792"/>
    </source>
</evidence>
<dbReference type="Pfam" id="PF00929">
    <property type="entry name" value="RNase_T"/>
    <property type="match status" value="1"/>
</dbReference>
<dbReference type="Gene3D" id="3.30.1520.20">
    <property type="entry name" value="Exonuclease ExoI, domain 2"/>
    <property type="match status" value="1"/>
</dbReference>
<dbReference type="PROSITE" id="PS51785">
    <property type="entry name" value="EXOI_C"/>
    <property type="match status" value="1"/>
</dbReference>
<feature type="domain" description="ExoI C-terminal" evidence="17">
    <location>
        <begin position="353"/>
        <end position="472"/>
    </location>
</feature>
<keyword evidence="11 13" id="KW-0234">DNA repair</keyword>
<gene>
    <name evidence="18" type="ORF">FHR99_002006</name>
</gene>
<dbReference type="PANTHER" id="PTHR11046:SF11">
    <property type="entry name" value="EXODEOXYRIBONUCLEASE I"/>
    <property type="match status" value="1"/>
</dbReference>